<dbReference type="GO" id="GO:0032934">
    <property type="term" value="F:sterol binding"/>
    <property type="evidence" value="ECO:0007669"/>
    <property type="project" value="TreeGrafter"/>
</dbReference>
<feature type="compositionally biased region" description="Low complexity" evidence="7">
    <location>
        <begin position="151"/>
        <end position="176"/>
    </location>
</feature>
<dbReference type="Pfam" id="PF16016">
    <property type="entry name" value="VASt"/>
    <property type="match status" value="1"/>
</dbReference>
<dbReference type="CDD" id="cd13220">
    <property type="entry name" value="PH-GRAM_GRAMDC"/>
    <property type="match status" value="1"/>
</dbReference>
<dbReference type="PANTHER" id="PTHR23319:SF4">
    <property type="entry name" value="GRAM DOMAIN CONTAINING 1B, ISOFORM E"/>
    <property type="match status" value="1"/>
</dbReference>
<evidence type="ECO:0000256" key="8">
    <source>
        <dbReference type="SAM" id="Phobius"/>
    </source>
</evidence>
<dbReference type="Gene3D" id="2.30.29.30">
    <property type="entry name" value="Pleckstrin-homology domain (PH domain)/Phosphotyrosine-binding domain (PTB)"/>
    <property type="match status" value="1"/>
</dbReference>
<feature type="region of interest" description="Disordered" evidence="7">
    <location>
        <begin position="1"/>
        <end position="336"/>
    </location>
</feature>
<dbReference type="PANTHER" id="PTHR23319">
    <property type="entry name" value="GRAM DOMAIN CONTAINING 1B, ISOFORM E"/>
    <property type="match status" value="1"/>
</dbReference>
<dbReference type="InterPro" id="IPR011993">
    <property type="entry name" value="PH-like_dom_sf"/>
</dbReference>
<evidence type="ECO:0000256" key="4">
    <source>
        <dbReference type="ARBA" id="ARBA00022989"/>
    </source>
</evidence>
<dbReference type="Proteomes" id="UP001175228">
    <property type="component" value="Unassembled WGS sequence"/>
</dbReference>
<dbReference type="AlphaFoldDB" id="A0AA39QNL1"/>
<keyword evidence="3 8" id="KW-0812">Transmembrane</keyword>
<evidence type="ECO:0000256" key="5">
    <source>
        <dbReference type="ARBA" id="ARBA00023136"/>
    </source>
</evidence>
<dbReference type="InterPro" id="IPR004182">
    <property type="entry name" value="GRAM"/>
</dbReference>
<evidence type="ECO:0000259" key="9">
    <source>
        <dbReference type="PROSITE" id="PS51778"/>
    </source>
</evidence>
<feature type="compositionally biased region" description="Polar residues" evidence="7">
    <location>
        <begin position="110"/>
        <end position="126"/>
    </location>
</feature>
<feature type="compositionally biased region" description="Low complexity" evidence="7">
    <location>
        <begin position="83"/>
        <end position="98"/>
    </location>
</feature>
<proteinExistence type="inferred from homology"/>
<dbReference type="GO" id="GO:0032541">
    <property type="term" value="C:cortical endoplasmic reticulum"/>
    <property type="evidence" value="ECO:0007669"/>
    <property type="project" value="TreeGrafter"/>
</dbReference>
<keyword evidence="11" id="KW-1185">Reference proteome</keyword>
<sequence length="1012" mass="109249">MAPNFFSKLVKSPTSTHSRDRSFDSHHSPSPAPRSRTSSVISSTASPSGSAFSHSSPSKKQTNGQASRIDTGQANGSLQDVNPSVMVVPPSPSSTTTSDARRKEKETGIANGSSGMDGSEGIANNNARRRTPSSPSKLPSALPVPPPVADPPTSSSKTAPVSRSRPPSRPNTASSSKSSLREAFTAAFSKDTTSTTPPLPAGGTLAAPITPEMHRKSSNKSLRNIPPVPPISTVHSRAATTPNLSHGDNPTGQNADDTSKPAIVESPTSITMPEIPAGSRENVVPPVTNGKTFLAATRDTDATSVNSVITPQNTQNQKKPASRPWKRPSSKPTGLASAIAASGLAMANPVLSAPQQVQLSPPAQRKPSLPSPPYLNRTGSTSSHARAGSTDFSPKSKRSSTASPRRKPMSVHSDTNSEYPDDQAAGGPDYYSGLEDETSDEDEGDSDELDPLMDLDLGSSDIPVTGFAVASSRRNADFHELFSAIPEGDYLIEDYGCALQREILIQGRLYISENHICFHANIFGWITDLSIPIYEIISLEKKMTAFVIPNAIQITTRQAKYNFASFLSRDTTFDVIYNIWRLARPEDTQSLGSGSVEQAVDQIIEGTIIGGGVNGDAVIVGKQVGTVKKKVTQCQCGKDGTHYSEKALEMIIPGTPERIYNLMFASGFMKEFLVVNQKLIDIQVSDWAPIEPGSKLLGRNMSYIKPLNNSVGPKQTKCEIHDETEYCDFDDYVVTVTTTRTPDVPSGGVFSVKTRTCIMWASAMSTKVIVTTQVEWTGRSFIKGIIERSAIDGQKVYHADLEKAMRAYIQEHQSEFVPEGVDPAALALVEPVTAADVKQPTLEPTSEEGRKQRERERNRRGLQWAWDTFEGAASVAKQSTKGALELIGDAWDQSSSTTILIFVIVLLVISNIWTLARMGYKAESGRRKVLQTTEEREKWIHGVVTALWDELSAGKGAVVAVTDGHFDPTKLGGEIISMTRKLDDMEERIRHIKENLHGLVVEVTDAGGETLD</sequence>
<dbReference type="PROSITE" id="PS51778">
    <property type="entry name" value="VAST"/>
    <property type="match status" value="1"/>
</dbReference>
<comment type="caution">
    <text evidence="10">The sequence shown here is derived from an EMBL/GenBank/DDBJ whole genome shotgun (WGS) entry which is preliminary data.</text>
</comment>
<feature type="coiled-coil region" evidence="6">
    <location>
        <begin position="975"/>
        <end position="1002"/>
    </location>
</feature>
<feature type="compositionally biased region" description="Polar residues" evidence="7">
    <location>
        <begin position="302"/>
        <end position="319"/>
    </location>
</feature>
<dbReference type="SMART" id="SM00568">
    <property type="entry name" value="GRAM"/>
    <property type="match status" value="1"/>
</dbReference>
<dbReference type="InterPro" id="IPR051482">
    <property type="entry name" value="Cholesterol_transport"/>
</dbReference>
<name>A0AA39QNL1_9AGAR</name>
<feature type="transmembrane region" description="Helical" evidence="8">
    <location>
        <begin position="899"/>
        <end position="920"/>
    </location>
</feature>
<evidence type="ECO:0000256" key="2">
    <source>
        <dbReference type="ARBA" id="ARBA00006582"/>
    </source>
</evidence>
<feature type="region of interest" description="Disordered" evidence="7">
    <location>
        <begin position="353"/>
        <end position="455"/>
    </location>
</feature>
<keyword evidence="4 8" id="KW-1133">Transmembrane helix</keyword>
<protein>
    <recommendedName>
        <fullName evidence="9">VASt domain-containing protein</fullName>
    </recommendedName>
</protein>
<dbReference type="InterPro" id="IPR031968">
    <property type="entry name" value="VASt"/>
</dbReference>
<dbReference type="GO" id="GO:0005886">
    <property type="term" value="C:plasma membrane"/>
    <property type="evidence" value="ECO:0007669"/>
    <property type="project" value="TreeGrafter"/>
</dbReference>
<gene>
    <name evidence="10" type="ORF">EDD18DRAFT_320543</name>
</gene>
<dbReference type="GO" id="GO:0140268">
    <property type="term" value="C:endoplasmic reticulum-plasma membrane contact site"/>
    <property type="evidence" value="ECO:0007669"/>
    <property type="project" value="TreeGrafter"/>
</dbReference>
<evidence type="ECO:0000256" key="3">
    <source>
        <dbReference type="ARBA" id="ARBA00022692"/>
    </source>
</evidence>
<feature type="compositionally biased region" description="Acidic residues" evidence="7">
    <location>
        <begin position="434"/>
        <end position="453"/>
    </location>
</feature>
<keyword evidence="5 8" id="KW-0472">Membrane</keyword>
<reference evidence="10" key="1">
    <citation type="submission" date="2023-06" db="EMBL/GenBank/DDBJ databases">
        <authorList>
            <consortium name="Lawrence Berkeley National Laboratory"/>
            <person name="Ahrendt S."/>
            <person name="Sahu N."/>
            <person name="Indic B."/>
            <person name="Wong-Bajracharya J."/>
            <person name="Merenyi Z."/>
            <person name="Ke H.-M."/>
            <person name="Monk M."/>
            <person name="Kocsube S."/>
            <person name="Drula E."/>
            <person name="Lipzen A."/>
            <person name="Balint B."/>
            <person name="Henrissat B."/>
            <person name="Andreopoulos B."/>
            <person name="Martin F.M."/>
            <person name="Harder C.B."/>
            <person name="Rigling D."/>
            <person name="Ford K.L."/>
            <person name="Foster G.D."/>
            <person name="Pangilinan J."/>
            <person name="Papanicolaou A."/>
            <person name="Barry K."/>
            <person name="LaButti K."/>
            <person name="Viragh M."/>
            <person name="Koriabine M."/>
            <person name="Yan M."/>
            <person name="Riley R."/>
            <person name="Champramary S."/>
            <person name="Plett K.L."/>
            <person name="Tsai I.J."/>
            <person name="Slot J."/>
            <person name="Sipos G."/>
            <person name="Plett J."/>
            <person name="Nagy L.G."/>
            <person name="Grigoriev I.V."/>
        </authorList>
    </citation>
    <scope>NUCLEOTIDE SEQUENCE</scope>
    <source>
        <strain evidence="10">HWK02</strain>
    </source>
</reference>
<dbReference type="Pfam" id="PF02893">
    <property type="entry name" value="GRAM"/>
    <property type="match status" value="1"/>
</dbReference>
<organism evidence="10 11">
    <name type="scientific">Armillaria luteobubalina</name>
    <dbReference type="NCBI Taxonomy" id="153913"/>
    <lineage>
        <taxon>Eukaryota</taxon>
        <taxon>Fungi</taxon>
        <taxon>Dikarya</taxon>
        <taxon>Basidiomycota</taxon>
        <taxon>Agaricomycotina</taxon>
        <taxon>Agaricomycetes</taxon>
        <taxon>Agaricomycetidae</taxon>
        <taxon>Agaricales</taxon>
        <taxon>Marasmiineae</taxon>
        <taxon>Physalacriaceae</taxon>
        <taxon>Armillaria</taxon>
    </lineage>
</organism>
<feature type="compositionally biased region" description="Basic and acidic residues" evidence="7">
    <location>
        <begin position="17"/>
        <end position="27"/>
    </location>
</feature>
<feature type="compositionally biased region" description="Low complexity" evidence="7">
    <location>
        <begin position="132"/>
        <end position="141"/>
    </location>
</feature>
<comment type="subcellular location">
    <subcellularLocation>
        <location evidence="1">Membrane</location>
        <topology evidence="1">Single-pass membrane protein</topology>
    </subcellularLocation>
</comment>
<comment type="similarity">
    <text evidence="2">Belongs to the YSP2 family.</text>
</comment>
<evidence type="ECO:0000313" key="10">
    <source>
        <dbReference type="EMBL" id="KAK0504979.1"/>
    </source>
</evidence>
<dbReference type="GO" id="GO:0005739">
    <property type="term" value="C:mitochondrion"/>
    <property type="evidence" value="ECO:0007669"/>
    <property type="project" value="TreeGrafter"/>
</dbReference>
<evidence type="ECO:0000256" key="7">
    <source>
        <dbReference type="SAM" id="MobiDB-lite"/>
    </source>
</evidence>
<evidence type="ECO:0000256" key="6">
    <source>
        <dbReference type="SAM" id="Coils"/>
    </source>
</evidence>
<keyword evidence="6" id="KW-0175">Coiled coil</keyword>
<feature type="compositionally biased region" description="Polar residues" evidence="7">
    <location>
        <begin position="233"/>
        <end position="256"/>
    </location>
</feature>
<feature type="compositionally biased region" description="Low complexity" evidence="7">
    <location>
        <begin position="192"/>
        <end position="208"/>
    </location>
</feature>
<feature type="region of interest" description="Disordered" evidence="7">
    <location>
        <begin position="837"/>
        <end position="858"/>
    </location>
</feature>
<feature type="compositionally biased region" description="Basic and acidic residues" evidence="7">
    <location>
        <begin position="847"/>
        <end position="858"/>
    </location>
</feature>
<feature type="compositionally biased region" description="Basic residues" evidence="7">
    <location>
        <begin position="320"/>
        <end position="329"/>
    </location>
</feature>
<dbReference type="GO" id="GO:0032366">
    <property type="term" value="P:intracellular sterol transport"/>
    <property type="evidence" value="ECO:0007669"/>
    <property type="project" value="TreeGrafter"/>
</dbReference>
<dbReference type="GO" id="GO:0120015">
    <property type="term" value="F:sterol transfer activity"/>
    <property type="evidence" value="ECO:0007669"/>
    <property type="project" value="TreeGrafter"/>
</dbReference>
<feature type="domain" description="VASt" evidence="9">
    <location>
        <begin position="642"/>
        <end position="813"/>
    </location>
</feature>
<accession>A0AA39QNL1</accession>
<evidence type="ECO:0000313" key="11">
    <source>
        <dbReference type="Proteomes" id="UP001175228"/>
    </source>
</evidence>
<dbReference type="EMBL" id="JAUEPU010000002">
    <property type="protein sequence ID" value="KAK0504979.1"/>
    <property type="molecule type" value="Genomic_DNA"/>
</dbReference>
<dbReference type="GO" id="GO:0005789">
    <property type="term" value="C:endoplasmic reticulum membrane"/>
    <property type="evidence" value="ECO:0007669"/>
    <property type="project" value="TreeGrafter"/>
</dbReference>
<feature type="compositionally biased region" description="Polar residues" evidence="7">
    <location>
        <begin position="59"/>
        <end position="82"/>
    </location>
</feature>
<feature type="compositionally biased region" description="Low complexity" evidence="7">
    <location>
        <begin position="33"/>
        <end position="58"/>
    </location>
</feature>
<evidence type="ECO:0000256" key="1">
    <source>
        <dbReference type="ARBA" id="ARBA00004167"/>
    </source>
</evidence>